<proteinExistence type="predicted"/>
<dbReference type="Proteomes" id="UP000006426">
    <property type="component" value="Chromosome"/>
</dbReference>
<evidence type="ECO:0000313" key="1">
    <source>
        <dbReference type="EMBL" id="AXH55455.1"/>
    </source>
</evidence>
<dbReference type="RefSeq" id="WP_052764758.1">
    <property type="nucleotide sequence ID" value="NZ_CP031225.1"/>
</dbReference>
<dbReference type="EMBL" id="CP031225">
    <property type="protein sequence ID" value="AXH55455.1"/>
    <property type="molecule type" value="Genomic_DNA"/>
</dbReference>
<organism evidence="1 2">
    <name type="scientific">Pseudomonas amygdali pv. lachrymans str. M301315</name>
    <dbReference type="NCBI Taxonomy" id="629260"/>
    <lineage>
        <taxon>Bacteria</taxon>
        <taxon>Pseudomonadati</taxon>
        <taxon>Pseudomonadota</taxon>
        <taxon>Gammaproteobacteria</taxon>
        <taxon>Pseudomonadales</taxon>
        <taxon>Pseudomonadaceae</taxon>
        <taxon>Pseudomonas</taxon>
        <taxon>Pseudomonas amygdali</taxon>
    </lineage>
</organism>
<reference evidence="1 2" key="1">
    <citation type="journal article" date="2011" name="PLoS Pathog.">
        <title>Dynamic evolution of pathogenicity revealed by sequencing and comparative genomics of 19 Pseudomonas syringae isolates.</title>
        <authorList>
            <person name="Baltrus D.A."/>
            <person name="Nishimura M.T."/>
            <person name="Romanchuk A."/>
            <person name="Chang J.H."/>
            <person name="Mukhtar M.S."/>
            <person name="Cherkis K."/>
            <person name="Roach J."/>
            <person name="Grant S.R."/>
            <person name="Jones C.D."/>
            <person name="Dangl J.L."/>
        </authorList>
    </citation>
    <scope>NUCLEOTIDE SEQUENCE [LARGE SCALE GENOMIC DNA]</scope>
    <source>
        <strain evidence="1 2">M301315</strain>
    </source>
</reference>
<gene>
    <name evidence="1" type="ORF">PLA107_009125</name>
</gene>
<sequence length="196" mass="21646">MTIDWSKAPEGATHLTLPNSPNQRPVFWRVADGKALEAWAMEKDFSVARDHFRYGTAGCASFIDWLAIPKPAPWNGEGVPPVGVACEYQVGGGTWFECDIRYVTNPGPLETIEVVMYAPHLKGEQVGEFGSGPGQVNFRPIRTAEQIEAIERRVAIAEMKQCFDSVSDDLMPTSNSYLEVLFGALHEAGYRKQVSP</sequence>
<protein>
    <submittedName>
        <fullName evidence="1">Uncharacterized protein</fullName>
    </submittedName>
</protein>
<evidence type="ECO:0000313" key="2">
    <source>
        <dbReference type="Proteomes" id="UP000006426"/>
    </source>
</evidence>
<accession>A0AAD0LYD1</accession>
<name>A0AAD0LYD1_PSEAV</name>
<dbReference type="AlphaFoldDB" id="A0AAD0LYD1"/>